<name>A0A8H7TF30_9HELO</name>
<evidence type="ECO:0000256" key="2">
    <source>
        <dbReference type="SAM" id="SignalP"/>
    </source>
</evidence>
<proteinExistence type="predicted"/>
<dbReference type="InterPro" id="IPR005151">
    <property type="entry name" value="Tail-specific_protease"/>
</dbReference>
<dbReference type="EMBL" id="JAFJYH010000124">
    <property type="protein sequence ID" value="KAG4418614.1"/>
    <property type="molecule type" value="Genomic_DNA"/>
</dbReference>
<feature type="domain" description="CPAF-like PDZ" evidence="4">
    <location>
        <begin position="166"/>
        <end position="281"/>
    </location>
</feature>
<keyword evidence="2" id="KW-0732">Signal</keyword>
<evidence type="ECO:0000256" key="1">
    <source>
        <dbReference type="SAM" id="MobiDB-lite"/>
    </source>
</evidence>
<evidence type="ECO:0000313" key="5">
    <source>
        <dbReference type="EMBL" id="KAG4418614.1"/>
    </source>
</evidence>
<dbReference type="PANTHER" id="PTHR37049">
    <property type="entry name" value="PEPTIDASE S41 FAMILY PROTEIN"/>
    <property type="match status" value="1"/>
</dbReference>
<dbReference type="InterPro" id="IPR029045">
    <property type="entry name" value="ClpP/crotonase-like_dom_sf"/>
</dbReference>
<organism evidence="5 6">
    <name type="scientific">Cadophora malorum</name>
    <dbReference type="NCBI Taxonomy" id="108018"/>
    <lineage>
        <taxon>Eukaryota</taxon>
        <taxon>Fungi</taxon>
        <taxon>Dikarya</taxon>
        <taxon>Ascomycota</taxon>
        <taxon>Pezizomycotina</taxon>
        <taxon>Leotiomycetes</taxon>
        <taxon>Helotiales</taxon>
        <taxon>Ploettnerulaceae</taxon>
        <taxon>Cadophora</taxon>
    </lineage>
</organism>
<dbReference type="Pfam" id="PF03572">
    <property type="entry name" value="Peptidase_S41"/>
    <property type="match status" value="1"/>
</dbReference>
<feature type="signal peptide" evidence="2">
    <location>
        <begin position="1"/>
        <end position="31"/>
    </location>
</feature>
<feature type="region of interest" description="Disordered" evidence="1">
    <location>
        <begin position="306"/>
        <end position="326"/>
    </location>
</feature>
<feature type="chain" id="PRO_5034386397" description="Tail specific protease domain-containing protein" evidence="2">
    <location>
        <begin position="32"/>
        <end position="761"/>
    </location>
</feature>
<dbReference type="InterPro" id="IPR056186">
    <property type="entry name" value="PDZ_CPAF-rel"/>
</dbReference>
<feature type="compositionally biased region" description="Low complexity" evidence="1">
    <location>
        <begin position="310"/>
        <end position="322"/>
    </location>
</feature>
<accession>A0A8H7TF30</accession>
<evidence type="ECO:0000313" key="6">
    <source>
        <dbReference type="Proteomes" id="UP000664132"/>
    </source>
</evidence>
<dbReference type="GO" id="GO:0008236">
    <property type="term" value="F:serine-type peptidase activity"/>
    <property type="evidence" value="ECO:0007669"/>
    <property type="project" value="InterPro"/>
</dbReference>
<protein>
    <recommendedName>
        <fullName evidence="7">Tail specific protease domain-containing protein</fullName>
    </recommendedName>
</protein>
<dbReference type="Proteomes" id="UP000664132">
    <property type="component" value="Unassembled WGS sequence"/>
</dbReference>
<dbReference type="InterPro" id="IPR052766">
    <property type="entry name" value="S41A_metabolite_peptidase"/>
</dbReference>
<evidence type="ECO:0000259" key="3">
    <source>
        <dbReference type="Pfam" id="PF03572"/>
    </source>
</evidence>
<dbReference type="Gene3D" id="3.90.226.10">
    <property type="entry name" value="2-enoyl-CoA Hydratase, Chain A, domain 1"/>
    <property type="match status" value="1"/>
</dbReference>
<gene>
    <name evidence="5" type="ORF">IFR04_008239</name>
</gene>
<feature type="domain" description="Tail specific protease" evidence="3">
    <location>
        <begin position="358"/>
        <end position="580"/>
    </location>
</feature>
<dbReference type="Pfam" id="PF23658">
    <property type="entry name" value="PDZ_CPAF_rel"/>
    <property type="match status" value="1"/>
</dbReference>
<dbReference type="SUPFAM" id="SSF52096">
    <property type="entry name" value="ClpP/crotonase"/>
    <property type="match status" value="1"/>
</dbReference>
<dbReference type="OrthoDB" id="3534988at2759"/>
<dbReference type="PANTHER" id="PTHR37049:SF4">
    <property type="entry name" value="RHODANESE DOMAIN-CONTAINING PROTEIN"/>
    <property type="match status" value="1"/>
</dbReference>
<reference evidence="5" key="1">
    <citation type="submission" date="2021-02" db="EMBL/GenBank/DDBJ databases">
        <title>Genome sequence Cadophora malorum strain M34.</title>
        <authorList>
            <person name="Stefanovic E."/>
            <person name="Vu D."/>
            <person name="Scully C."/>
            <person name="Dijksterhuis J."/>
            <person name="Roader J."/>
            <person name="Houbraken J."/>
        </authorList>
    </citation>
    <scope>NUCLEOTIDE SEQUENCE</scope>
    <source>
        <strain evidence="5">M34</strain>
    </source>
</reference>
<dbReference type="GO" id="GO:0006508">
    <property type="term" value="P:proteolysis"/>
    <property type="evidence" value="ECO:0007669"/>
    <property type="project" value="InterPro"/>
</dbReference>
<sequence length="761" mass="80032">MGLLGFRIAELSAVLARLSWCLLAVATIVNAQNASNPQACGQIGPAAAAFMAQNPRAAAAQVPAQLAFDCLQSVPNKPDPAVAMIKSLKAFVQWQSTLAFLKDPPPSYMLPATDIEGGLSNISSTAAAGGFKSEYDFQLSVVKLITSAHDGHFAYRPDVFKAFGFRNNMASDIVSVSKDGKAVPKLYHLGAVNGTNGTVDTAPAITKINGVDAAKFITDMNLQFSSFQDPDSQWNSQFRTYASPNGILTVAASLAFQGPSVTLTYDNGQERTEQSFATIRAGANFAGINNGEDYYQRFCNPNNQVASNMTTPTTTPPTNTTLPKPPPTIQGYPLPIVRDSGANTTSGYFLNGTGYENVAVLAISGFAPQGNVGAVEYLTNFQSTVGSFLAQSKAAGKTRLVIDLQANGGGFVVAGYELFAQLYPTVQRFQADNLRLADSLVNIARIVGSIPNNFTARTPAQRAAINILSQSSVVSNLIPGGVFTPAGANFNTVEQIIAPVSLKGDLFTAYQNTPLNQTDPQFNLTGTGTRSNPPASVFAPENVVLLTDGTCGSTCTLFSYLMILQMNVKATVVGGRPQTGVMQSIAGVEGAQVFPLDEIANAAAAVIELAPAERKAELLAGETGLLADAYALQRLTVATSPGAVNGKNAFSATDSQTPLQFLMQPANCRIFYTAPMLSSPELLWKRTVDATWTDPQQFCVEGSIMSMNGTNMGNVDPVFRQAVNSSHGALGNSAGVGSAGRMNLSLLGVLAALTAGVVIFL</sequence>
<comment type="caution">
    <text evidence="5">The sequence shown here is derived from an EMBL/GenBank/DDBJ whole genome shotgun (WGS) entry which is preliminary data.</text>
</comment>
<evidence type="ECO:0008006" key="7">
    <source>
        <dbReference type="Google" id="ProtNLM"/>
    </source>
</evidence>
<keyword evidence="6" id="KW-1185">Reference proteome</keyword>
<dbReference type="AlphaFoldDB" id="A0A8H7TF30"/>
<evidence type="ECO:0000259" key="4">
    <source>
        <dbReference type="Pfam" id="PF23658"/>
    </source>
</evidence>